<reference evidence="1 2" key="1">
    <citation type="submission" date="2018-05" db="EMBL/GenBank/DDBJ databases">
        <title>Paenibacillus flagellatus sp. nov., isolated from selenium mineral soil.</title>
        <authorList>
            <person name="Dai X."/>
        </authorList>
    </citation>
    <scope>NUCLEOTIDE SEQUENCE [LARGE SCALE GENOMIC DNA]</scope>
    <source>
        <strain evidence="1 2">DXL2</strain>
    </source>
</reference>
<keyword evidence="2" id="KW-1185">Reference proteome</keyword>
<dbReference type="EMBL" id="QJVJ01000011">
    <property type="protein sequence ID" value="PYI51903.1"/>
    <property type="molecule type" value="Genomic_DNA"/>
</dbReference>
<sequence length="178" mass="20545">MRGKLAKSVMEHEEGLNYLWVRIEPLEASGPLRLYVKLPEGVRRRTIRTGFDETESGAIVIPAGRSQGGADVYVELYTVEPTECGDFDVIVTLAYTDSTGRACEIERRIPLRIMREEEIADPLVDEETAERIHRLEPMRTARAESDRFRFYSSKDLIRIDPNVLSEQEKKYRIDWRLG</sequence>
<dbReference type="RefSeq" id="WP_146250276.1">
    <property type="nucleotide sequence ID" value="NZ_QJVJ01000011.1"/>
</dbReference>
<dbReference type="OrthoDB" id="2603926at2"/>
<gene>
    <name evidence="1" type="ORF">DLM86_23610</name>
</gene>
<name>A0A2V5K2W1_9BACL</name>
<proteinExistence type="predicted"/>
<dbReference type="Proteomes" id="UP000247476">
    <property type="component" value="Unassembled WGS sequence"/>
</dbReference>
<protein>
    <submittedName>
        <fullName evidence="1">Uncharacterized protein</fullName>
    </submittedName>
</protein>
<organism evidence="1 2">
    <name type="scientific">Paenibacillus flagellatus</name>
    <dbReference type="NCBI Taxonomy" id="2211139"/>
    <lineage>
        <taxon>Bacteria</taxon>
        <taxon>Bacillati</taxon>
        <taxon>Bacillota</taxon>
        <taxon>Bacilli</taxon>
        <taxon>Bacillales</taxon>
        <taxon>Paenibacillaceae</taxon>
        <taxon>Paenibacillus</taxon>
    </lineage>
</organism>
<dbReference type="AlphaFoldDB" id="A0A2V5K2W1"/>
<accession>A0A2V5K2W1</accession>
<comment type="caution">
    <text evidence="1">The sequence shown here is derived from an EMBL/GenBank/DDBJ whole genome shotgun (WGS) entry which is preliminary data.</text>
</comment>
<evidence type="ECO:0000313" key="1">
    <source>
        <dbReference type="EMBL" id="PYI51903.1"/>
    </source>
</evidence>
<evidence type="ECO:0000313" key="2">
    <source>
        <dbReference type="Proteomes" id="UP000247476"/>
    </source>
</evidence>